<evidence type="ECO:0000313" key="2">
    <source>
        <dbReference type="Proteomes" id="UP000092460"/>
    </source>
</evidence>
<dbReference type="EnsemblMetazoa" id="GPPI043885-RA">
    <property type="protein sequence ID" value="GPPI043885-PA"/>
    <property type="gene ID" value="GPPI043885"/>
</dbReference>
<protein>
    <submittedName>
        <fullName evidence="1">Uncharacterized protein</fullName>
    </submittedName>
</protein>
<dbReference type="EMBL" id="JXJN01022457">
    <property type="status" value="NOT_ANNOTATED_CDS"/>
    <property type="molecule type" value="Genomic_DNA"/>
</dbReference>
<name>A0A1B0BY10_9MUSC</name>
<dbReference type="Proteomes" id="UP000092460">
    <property type="component" value="Unassembled WGS sequence"/>
</dbReference>
<dbReference type="AlphaFoldDB" id="A0A1B0BY10"/>
<dbReference type="EMBL" id="JXJN01022458">
    <property type="status" value="NOT_ANNOTATED_CDS"/>
    <property type="molecule type" value="Genomic_DNA"/>
</dbReference>
<keyword evidence="2" id="KW-1185">Reference proteome</keyword>
<evidence type="ECO:0000313" key="1">
    <source>
        <dbReference type="EnsemblMetazoa" id="GPPI043885-PA"/>
    </source>
</evidence>
<reference evidence="2" key="1">
    <citation type="submission" date="2015-01" db="EMBL/GenBank/DDBJ databases">
        <authorList>
            <person name="Aksoy S."/>
            <person name="Warren W."/>
            <person name="Wilson R.K."/>
        </authorList>
    </citation>
    <scope>NUCLEOTIDE SEQUENCE [LARGE SCALE GENOMIC DNA]</scope>
    <source>
        <strain evidence="2">IAEA</strain>
    </source>
</reference>
<dbReference type="EMBL" id="JXJN01022459">
    <property type="status" value="NOT_ANNOTATED_CDS"/>
    <property type="molecule type" value="Genomic_DNA"/>
</dbReference>
<accession>A0A1B0BY10</accession>
<dbReference type="VEuPathDB" id="VectorBase:GPPI043885"/>
<proteinExistence type="predicted"/>
<reference evidence="1" key="2">
    <citation type="submission" date="2020-05" db="UniProtKB">
        <authorList>
            <consortium name="EnsemblMetazoa"/>
        </authorList>
    </citation>
    <scope>IDENTIFICATION</scope>
    <source>
        <strain evidence="1">IAEA</strain>
    </source>
</reference>
<sequence length="227" mass="26119">MRMDGRSDINIKYRAEKYVAHLRQNADFKLGVGPKRVSELSHYNSDKKKILIILYVRLVQEEKCWFRKDGGKKVLQNLLCLQINNKIAKAPDPIISATMIGMHLASRELFKSLYLDSEQSNSTVIVDINRSVTLISSTFWVEADCLRDNLNLRDFGTGSKKMCLYCFYIMLARHASFSGYTFLGFFSYRFAATTREAFAVFGVAAPPSQRFLCALRFTCRKQRTDEF</sequence>
<organism evidence="1 2">
    <name type="scientific">Glossina palpalis gambiensis</name>
    <dbReference type="NCBI Taxonomy" id="67801"/>
    <lineage>
        <taxon>Eukaryota</taxon>
        <taxon>Metazoa</taxon>
        <taxon>Ecdysozoa</taxon>
        <taxon>Arthropoda</taxon>
        <taxon>Hexapoda</taxon>
        <taxon>Insecta</taxon>
        <taxon>Pterygota</taxon>
        <taxon>Neoptera</taxon>
        <taxon>Endopterygota</taxon>
        <taxon>Diptera</taxon>
        <taxon>Brachycera</taxon>
        <taxon>Muscomorpha</taxon>
        <taxon>Hippoboscoidea</taxon>
        <taxon>Glossinidae</taxon>
        <taxon>Glossina</taxon>
    </lineage>
</organism>